<keyword evidence="1" id="KW-1133">Transmembrane helix</keyword>
<reference evidence="2 3" key="1">
    <citation type="journal article" date="2013" name="Curr. Biol.">
        <title>The Genome of the Foraminiferan Reticulomyxa filosa.</title>
        <authorList>
            <person name="Glockner G."/>
            <person name="Hulsmann N."/>
            <person name="Schleicher M."/>
            <person name="Noegel A.A."/>
            <person name="Eichinger L."/>
            <person name="Gallinger C."/>
            <person name="Pawlowski J."/>
            <person name="Sierra R."/>
            <person name="Euteneuer U."/>
            <person name="Pillet L."/>
            <person name="Moustafa A."/>
            <person name="Platzer M."/>
            <person name="Groth M."/>
            <person name="Szafranski K."/>
            <person name="Schliwa M."/>
        </authorList>
    </citation>
    <scope>NUCLEOTIDE SEQUENCE [LARGE SCALE GENOMIC DNA]</scope>
</reference>
<dbReference type="PANTHER" id="PTHR45090">
    <property type="entry name" value="CHAPERONE PROTEIN DNAJ 20 CHLOROPLASTIC"/>
    <property type="match status" value="1"/>
</dbReference>
<sequence>GLKKFFKFLSFPILKKMKSTLSLTSRHYIFGGKLFHYSPSLSSLSLRRVFSTNETNKKEVEQTQVKVNYYYILKIPENATIDEIKTAYAKRVNRYEDMFKVLCDPKLRQGYDSEKDIRPERDFFLRGAAKTKVIRVLAFNYNDNTKKILIFSDMININFFKQKRIKSITIVRNPCECLVQKKIGICFYFFERMKSCLALATRCHVFSGKLFHSPSLSPRSDYYLILGIKKNATTDEIRQAHTRAVQFNECMYKTLSNPELRQRYDSALAVRRKRIKISFWLFGLLAAVFVPIITMPPMILEEIEKKAKKGISS</sequence>
<name>X6P2K2_RETFI</name>
<dbReference type="AlphaFoldDB" id="X6P2K2"/>
<keyword evidence="3" id="KW-1185">Reference proteome</keyword>
<dbReference type="SUPFAM" id="SSF46565">
    <property type="entry name" value="Chaperone J-domain"/>
    <property type="match status" value="2"/>
</dbReference>
<organism evidence="2 3">
    <name type="scientific">Reticulomyxa filosa</name>
    <dbReference type="NCBI Taxonomy" id="46433"/>
    <lineage>
        <taxon>Eukaryota</taxon>
        <taxon>Sar</taxon>
        <taxon>Rhizaria</taxon>
        <taxon>Retaria</taxon>
        <taxon>Foraminifera</taxon>
        <taxon>Monothalamids</taxon>
        <taxon>Reticulomyxidae</taxon>
        <taxon>Reticulomyxa</taxon>
    </lineage>
</organism>
<dbReference type="InterPro" id="IPR036869">
    <property type="entry name" value="J_dom_sf"/>
</dbReference>
<proteinExistence type="predicted"/>
<dbReference type="EMBL" id="ASPP01004704">
    <property type="protein sequence ID" value="ETO31787.1"/>
    <property type="molecule type" value="Genomic_DNA"/>
</dbReference>
<keyword evidence="1" id="KW-0472">Membrane</keyword>
<dbReference type="Proteomes" id="UP000023152">
    <property type="component" value="Unassembled WGS sequence"/>
</dbReference>
<protein>
    <recommendedName>
        <fullName evidence="4">J domain-containing protein</fullName>
    </recommendedName>
</protein>
<dbReference type="InterPro" id="IPR053232">
    <property type="entry name" value="DnaJ_C/III_chloroplastic"/>
</dbReference>
<gene>
    <name evidence="2" type="ORF">RFI_05332</name>
</gene>
<keyword evidence="1" id="KW-0812">Transmembrane</keyword>
<dbReference type="OrthoDB" id="552049at2759"/>
<accession>X6P2K2</accession>
<evidence type="ECO:0000313" key="2">
    <source>
        <dbReference type="EMBL" id="ETO31787.1"/>
    </source>
</evidence>
<evidence type="ECO:0000313" key="3">
    <source>
        <dbReference type="Proteomes" id="UP000023152"/>
    </source>
</evidence>
<feature type="non-terminal residue" evidence="2">
    <location>
        <position position="1"/>
    </location>
</feature>
<comment type="caution">
    <text evidence="2">The sequence shown here is derived from an EMBL/GenBank/DDBJ whole genome shotgun (WGS) entry which is preliminary data.</text>
</comment>
<feature type="transmembrane region" description="Helical" evidence="1">
    <location>
        <begin position="279"/>
        <end position="300"/>
    </location>
</feature>
<dbReference type="PANTHER" id="PTHR45090:SF4">
    <property type="entry name" value="J DOMAIN-CONTAINING PROTEIN"/>
    <property type="match status" value="1"/>
</dbReference>
<dbReference type="Gene3D" id="1.10.287.110">
    <property type="entry name" value="DnaJ domain"/>
    <property type="match status" value="1"/>
</dbReference>
<evidence type="ECO:0000256" key="1">
    <source>
        <dbReference type="SAM" id="Phobius"/>
    </source>
</evidence>
<evidence type="ECO:0008006" key="4">
    <source>
        <dbReference type="Google" id="ProtNLM"/>
    </source>
</evidence>
<dbReference type="GO" id="GO:0009507">
    <property type="term" value="C:chloroplast"/>
    <property type="evidence" value="ECO:0007669"/>
    <property type="project" value="TreeGrafter"/>
</dbReference>